<evidence type="ECO:0000256" key="7">
    <source>
        <dbReference type="ARBA" id="ARBA00022989"/>
    </source>
</evidence>
<feature type="transmembrane region" description="Helical" evidence="10">
    <location>
        <begin position="500"/>
        <end position="522"/>
    </location>
</feature>
<feature type="transmembrane region" description="Helical" evidence="10">
    <location>
        <begin position="209"/>
        <end position="230"/>
    </location>
</feature>
<dbReference type="GO" id="GO:0005886">
    <property type="term" value="C:plasma membrane"/>
    <property type="evidence" value="ECO:0007669"/>
    <property type="project" value="UniProtKB-SubCell"/>
</dbReference>
<dbReference type="GO" id="GO:0017004">
    <property type="term" value="P:cytochrome complex assembly"/>
    <property type="evidence" value="ECO:0007669"/>
    <property type="project" value="UniProtKB-KW"/>
</dbReference>
<dbReference type="GO" id="GO:0016829">
    <property type="term" value="F:lyase activity"/>
    <property type="evidence" value="ECO:0007669"/>
    <property type="project" value="UniProtKB-KW"/>
</dbReference>
<dbReference type="GO" id="GO:0015232">
    <property type="term" value="F:heme transmembrane transporter activity"/>
    <property type="evidence" value="ECO:0007669"/>
    <property type="project" value="InterPro"/>
</dbReference>
<feature type="transmembrane region" description="Helical" evidence="10">
    <location>
        <begin position="393"/>
        <end position="412"/>
    </location>
</feature>
<feature type="transmembrane region" description="Helical" evidence="10">
    <location>
        <begin position="424"/>
        <end position="444"/>
    </location>
</feature>
<keyword evidence="7 10" id="KW-1133">Transmembrane helix</keyword>
<evidence type="ECO:0000259" key="12">
    <source>
        <dbReference type="Pfam" id="PF16327"/>
    </source>
</evidence>
<proteinExistence type="inferred from homology"/>
<evidence type="ECO:0000256" key="1">
    <source>
        <dbReference type="ARBA" id="ARBA00004429"/>
    </source>
</evidence>
<feature type="domain" description="Cytochrome c assembly protein" evidence="11">
    <location>
        <begin position="89"/>
        <end position="295"/>
    </location>
</feature>
<evidence type="ECO:0000256" key="6">
    <source>
        <dbReference type="ARBA" id="ARBA00022748"/>
    </source>
</evidence>
<dbReference type="AlphaFoldDB" id="A0A7T0FZC0"/>
<evidence type="ECO:0000256" key="5">
    <source>
        <dbReference type="ARBA" id="ARBA00022692"/>
    </source>
</evidence>
<dbReference type="GO" id="GO:0020037">
    <property type="term" value="F:heme binding"/>
    <property type="evidence" value="ECO:0007669"/>
    <property type="project" value="InterPro"/>
</dbReference>
<feature type="domain" description="Cytochrome c-type biogenesis protein CcmF C-terminal" evidence="12">
    <location>
        <begin position="313"/>
        <end position="658"/>
    </location>
</feature>
<comment type="function">
    <text evidence="9">Required for the biogenesis of c-type cytochromes. Possible subunit of a heme lyase.</text>
</comment>
<evidence type="ECO:0000313" key="13">
    <source>
        <dbReference type="EMBL" id="QPJ60661.1"/>
    </source>
</evidence>
<dbReference type="Proteomes" id="UP000594688">
    <property type="component" value="Chromosome"/>
</dbReference>
<feature type="transmembrane region" description="Helical" evidence="10">
    <location>
        <begin position="176"/>
        <end position="197"/>
    </location>
</feature>
<dbReference type="EMBL" id="CP048685">
    <property type="protein sequence ID" value="QPJ60661.1"/>
    <property type="molecule type" value="Genomic_DNA"/>
</dbReference>
<feature type="transmembrane region" description="Helical" evidence="10">
    <location>
        <begin position="120"/>
        <end position="141"/>
    </location>
</feature>
<comment type="similarity">
    <text evidence="2">Belongs to the CcmF/CycK/Ccl1/NrfE/CcsA family.</text>
</comment>
<keyword evidence="13" id="KW-0456">Lyase</keyword>
<dbReference type="InterPro" id="IPR003567">
    <property type="entry name" value="Cyt_c_biogenesis"/>
</dbReference>
<keyword evidence="6" id="KW-0201">Cytochrome c-type biogenesis</keyword>
<evidence type="ECO:0000313" key="14">
    <source>
        <dbReference type="Proteomes" id="UP000594688"/>
    </source>
</evidence>
<evidence type="ECO:0000256" key="2">
    <source>
        <dbReference type="ARBA" id="ARBA00009186"/>
    </source>
</evidence>
<feature type="transmembrane region" description="Helical" evidence="10">
    <location>
        <begin position="350"/>
        <end position="373"/>
    </location>
</feature>
<feature type="transmembrane region" description="Helical" evidence="10">
    <location>
        <begin position="246"/>
        <end position="263"/>
    </location>
</feature>
<protein>
    <submittedName>
        <fullName evidence="13">Heme lyase CcmF/NrfE family subunit</fullName>
    </submittedName>
</protein>
<dbReference type="PANTHER" id="PTHR43653">
    <property type="entry name" value="CYTOCHROME C ASSEMBLY PROTEIN-RELATED"/>
    <property type="match status" value="1"/>
</dbReference>
<dbReference type="InterPro" id="IPR002541">
    <property type="entry name" value="Cyt_c_assembly"/>
</dbReference>
<sequence length="685" mass="77857">MNELGEFALLMALVTALYGIAGYVMAIRQNRVDLYFSADRTPLIVWGCVMVSSIALWKAFITDDFSLQYVWAYSNRDLDIFYKISSFWGGQKGSLLFWTLLLTTYMMVVHVQNRKRDLRVVPIAMVVMLVITLFFLCLLNFSTQPFEIIPVPPEDGRGLNPLLQNYWMVIHPPTLYLGYVGFTVPFAFAVAALLTRNLDDGWIRMTRKWTLISWFFLCMGNLFGAQWAYVELGWGGYWAWDPVENAAFMPLMIATAYLHSVMIQEKKDMMKVWNMVLILLTYVMTIFGTFITRSGLIQSVHTFDEATLGYYFLAFLGVVTIFCIVLIIRRLPLLKSKNELDSFLSRESSFLFNNLLLLGIAFSTFWGTIFPIISEAVRGVKITVGPPFYNQVNVPIGLVLLALIGIGPVIAWRRATWSNLKKNFAIPVLGGLVCGAVVFPFVPITDKAETLSFIAFMLCAFVLTSIFLEFWKGASARKSMHHESLPVSFSNLVWKNKRRYGGYIVHIGVVFIFAGIAGSQAYSVDVERHLKIGDTIQLKGYDLTLEKVIWIKANETKERLIAQLAVVKDGTRIWTGKPEKEFYKGQNQPVSEVDLRSTLKEDLYLILADYRGEQFEPMSPTMATIKDGEATIKAHVMPMVAWIWLGGWTIAFGTVIAAWPDRAEARRRLERMKRMEGIFAPAQQE</sequence>
<feature type="transmembrane region" description="Helical" evidence="10">
    <location>
        <begin position="450"/>
        <end position="471"/>
    </location>
</feature>
<dbReference type="Pfam" id="PF01578">
    <property type="entry name" value="Cytochrom_C_asm"/>
    <property type="match status" value="1"/>
</dbReference>
<dbReference type="InterPro" id="IPR032523">
    <property type="entry name" value="CcmF_C"/>
</dbReference>
<keyword evidence="5 10" id="KW-0812">Transmembrane</keyword>
<dbReference type="KEGG" id="nli:G3M70_01660"/>
<dbReference type="InterPro" id="IPR003568">
    <property type="entry name" value="Cyt_c_biogenesis_CcmF"/>
</dbReference>
<dbReference type="PRINTS" id="PR01411">
    <property type="entry name" value="CCMFBIOGNSIS"/>
</dbReference>
<feature type="transmembrane region" description="Helical" evidence="10">
    <location>
        <begin position="95"/>
        <end position="113"/>
    </location>
</feature>
<keyword evidence="8 10" id="KW-0472">Membrane</keyword>
<organism evidence="13 14">
    <name type="scientific">Candidatus Nitronauta litoralis</name>
    <dbReference type="NCBI Taxonomy" id="2705533"/>
    <lineage>
        <taxon>Bacteria</taxon>
        <taxon>Pseudomonadati</taxon>
        <taxon>Nitrospinota/Tectimicrobiota group</taxon>
        <taxon>Nitrospinota</taxon>
        <taxon>Nitrospinia</taxon>
        <taxon>Nitrospinales</taxon>
        <taxon>Nitrospinaceae</taxon>
        <taxon>Candidatus Nitronauta</taxon>
    </lineage>
</organism>
<dbReference type="Pfam" id="PF16327">
    <property type="entry name" value="CcmF_C"/>
    <property type="match status" value="1"/>
</dbReference>
<evidence type="ECO:0000256" key="4">
    <source>
        <dbReference type="ARBA" id="ARBA00022519"/>
    </source>
</evidence>
<feature type="transmembrane region" description="Helical" evidence="10">
    <location>
        <begin position="6"/>
        <end position="27"/>
    </location>
</feature>
<feature type="transmembrane region" description="Helical" evidence="10">
    <location>
        <begin position="639"/>
        <end position="659"/>
    </location>
</feature>
<comment type="subcellular location">
    <subcellularLocation>
        <location evidence="1">Cell inner membrane</location>
        <topology evidence="1">Multi-pass membrane protein</topology>
    </subcellularLocation>
</comment>
<accession>A0A7T0FZC0</accession>
<dbReference type="PANTHER" id="PTHR43653:SF1">
    <property type="entry name" value="CYTOCHROME C-TYPE BIOGENESIS PROTEIN CCMF"/>
    <property type="match status" value="1"/>
</dbReference>
<evidence type="ECO:0000256" key="3">
    <source>
        <dbReference type="ARBA" id="ARBA00022475"/>
    </source>
</evidence>
<keyword evidence="4" id="KW-0997">Cell inner membrane</keyword>
<dbReference type="PRINTS" id="PR01410">
    <property type="entry name" value="CCBIOGENESIS"/>
</dbReference>
<gene>
    <name evidence="13" type="ORF">G3M70_01660</name>
</gene>
<name>A0A7T0FZC0_9BACT</name>
<evidence type="ECO:0000256" key="10">
    <source>
        <dbReference type="SAM" id="Phobius"/>
    </source>
</evidence>
<reference evidence="13 14" key="1">
    <citation type="submission" date="2020-02" db="EMBL/GenBank/DDBJ databases">
        <title>Genomic and physiological characterization of two novel Nitrospinaceae genera.</title>
        <authorList>
            <person name="Mueller A.J."/>
            <person name="Jung M.-Y."/>
            <person name="Strachan C.R."/>
            <person name="Herbold C.W."/>
            <person name="Kirkegaard R.H."/>
            <person name="Daims H."/>
        </authorList>
    </citation>
    <scope>NUCLEOTIDE SEQUENCE [LARGE SCALE GENOMIC DNA]</scope>
    <source>
        <strain evidence="13">EB</strain>
    </source>
</reference>
<feature type="transmembrane region" description="Helical" evidence="10">
    <location>
        <begin position="43"/>
        <end position="61"/>
    </location>
</feature>
<evidence type="ECO:0000256" key="8">
    <source>
        <dbReference type="ARBA" id="ARBA00023136"/>
    </source>
</evidence>
<evidence type="ECO:0000256" key="9">
    <source>
        <dbReference type="ARBA" id="ARBA00037230"/>
    </source>
</evidence>
<feature type="transmembrane region" description="Helical" evidence="10">
    <location>
        <begin position="275"/>
        <end position="296"/>
    </location>
</feature>
<feature type="transmembrane region" description="Helical" evidence="10">
    <location>
        <begin position="308"/>
        <end position="329"/>
    </location>
</feature>
<evidence type="ECO:0000259" key="11">
    <source>
        <dbReference type="Pfam" id="PF01578"/>
    </source>
</evidence>
<keyword evidence="3" id="KW-1003">Cell membrane</keyword>